<reference evidence="2" key="1">
    <citation type="submission" date="2021-01" db="EMBL/GenBank/DDBJ databases">
        <title>Whole genome shotgun sequence of Virgisporangium aurantiacum NBRC 16421.</title>
        <authorList>
            <person name="Komaki H."/>
            <person name="Tamura T."/>
        </authorList>
    </citation>
    <scope>NUCLEOTIDE SEQUENCE</scope>
    <source>
        <strain evidence="2">NBRC 16421</strain>
    </source>
</reference>
<dbReference type="AlphaFoldDB" id="A0A8J3ZJI2"/>
<organism evidence="2 3">
    <name type="scientific">Virgisporangium aurantiacum</name>
    <dbReference type="NCBI Taxonomy" id="175570"/>
    <lineage>
        <taxon>Bacteria</taxon>
        <taxon>Bacillati</taxon>
        <taxon>Actinomycetota</taxon>
        <taxon>Actinomycetes</taxon>
        <taxon>Micromonosporales</taxon>
        <taxon>Micromonosporaceae</taxon>
        <taxon>Virgisporangium</taxon>
    </lineage>
</organism>
<name>A0A8J3ZJI2_9ACTN</name>
<keyword evidence="1" id="KW-0472">Membrane</keyword>
<keyword evidence="1" id="KW-0812">Transmembrane</keyword>
<evidence type="ECO:0000313" key="2">
    <source>
        <dbReference type="EMBL" id="GIJ64921.1"/>
    </source>
</evidence>
<accession>A0A8J3ZJI2</accession>
<feature type="transmembrane region" description="Helical" evidence="1">
    <location>
        <begin position="52"/>
        <end position="71"/>
    </location>
</feature>
<sequence>MRLALLADDGPTCGFFSWDGTVAQWWLFTANLSGRVENSRYEYRRSGDLMKVVLRTVVALAVLAAVLYTVSVGAQQHLADLANVYNHGG</sequence>
<dbReference type="EMBL" id="BOPG01000138">
    <property type="protein sequence ID" value="GIJ64921.1"/>
    <property type="molecule type" value="Genomic_DNA"/>
</dbReference>
<proteinExistence type="predicted"/>
<dbReference type="RefSeq" id="WP_204014765.1">
    <property type="nucleotide sequence ID" value="NZ_BOPG01000138.1"/>
</dbReference>
<comment type="caution">
    <text evidence="2">The sequence shown here is derived from an EMBL/GenBank/DDBJ whole genome shotgun (WGS) entry which is preliminary data.</text>
</comment>
<keyword evidence="3" id="KW-1185">Reference proteome</keyword>
<dbReference type="Proteomes" id="UP000612585">
    <property type="component" value="Unassembled WGS sequence"/>
</dbReference>
<gene>
    <name evidence="2" type="ORF">Vau01_124370</name>
</gene>
<keyword evidence="1" id="KW-1133">Transmembrane helix</keyword>
<protein>
    <submittedName>
        <fullName evidence="2">Uncharacterized protein</fullName>
    </submittedName>
</protein>
<evidence type="ECO:0000256" key="1">
    <source>
        <dbReference type="SAM" id="Phobius"/>
    </source>
</evidence>
<evidence type="ECO:0000313" key="3">
    <source>
        <dbReference type="Proteomes" id="UP000612585"/>
    </source>
</evidence>